<dbReference type="InterPro" id="IPR042047">
    <property type="entry name" value="SleB_dom1"/>
</dbReference>
<protein>
    <submittedName>
        <fullName evidence="2">Cell wall hydrolase</fullName>
    </submittedName>
</protein>
<dbReference type="EMBL" id="LLGC01000179">
    <property type="protein sequence ID" value="KQE03601.1"/>
    <property type="molecule type" value="Genomic_DNA"/>
</dbReference>
<dbReference type="InterPro" id="IPR011105">
    <property type="entry name" value="Cell_wall_hydrolase_SleB"/>
</dbReference>
<sequence>MILTSALTCLALNIYHEARGEPKLGKELVAITTLNRAEGDNSKICQEVLRKHQFSWTASKVSGRTLNSSGKPKEKEAWEDSKRIAEQALNGRFSVPVRYSGVTHFFSHRKRGWEKQLKYVGQIGNHHFYMAK</sequence>
<dbReference type="AlphaFoldDB" id="A0AAP1AGK5"/>
<reference evidence="2 3" key="1">
    <citation type="submission" date="2015-10" db="EMBL/GenBank/DDBJ databases">
        <title>The utility of whole genome sequencing in characterizing Acinetobacter epidemiology and analyzing hospital outbreaks.</title>
        <authorList>
            <person name="Ozer E.A."/>
            <person name="Fitzpatrick M.A."/>
            <person name="Hauser A.R."/>
        </authorList>
    </citation>
    <scope>NUCLEOTIDE SEQUENCE [LARGE SCALE GENOMIC DNA]</scope>
    <source>
        <strain evidence="2 3">ABBL072</strain>
    </source>
</reference>
<accession>A0AAP1AGK5</accession>
<dbReference type="Pfam" id="PF07486">
    <property type="entry name" value="Hydrolase_2"/>
    <property type="match status" value="1"/>
</dbReference>
<keyword evidence="2" id="KW-0378">Hydrolase</keyword>
<dbReference type="Gene3D" id="1.10.10.2520">
    <property type="entry name" value="Cell wall hydrolase SleB, domain 1"/>
    <property type="match status" value="1"/>
</dbReference>
<dbReference type="Proteomes" id="UP000051449">
    <property type="component" value="Unassembled WGS sequence"/>
</dbReference>
<evidence type="ECO:0000313" key="3">
    <source>
        <dbReference type="Proteomes" id="UP000051449"/>
    </source>
</evidence>
<dbReference type="GO" id="GO:0016787">
    <property type="term" value="F:hydrolase activity"/>
    <property type="evidence" value="ECO:0007669"/>
    <property type="project" value="UniProtKB-KW"/>
</dbReference>
<feature type="domain" description="Cell wall hydrolase SleB" evidence="1">
    <location>
        <begin position="20"/>
        <end position="129"/>
    </location>
</feature>
<evidence type="ECO:0000313" key="2">
    <source>
        <dbReference type="EMBL" id="KQE03601.1"/>
    </source>
</evidence>
<name>A0AAP1AGK5_ACIBA</name>
<gene>
    <name evidence="2" type="ORF">APD33_13380</name>
</gene>
<organism evidence="2 3">
    <name type="scientific">Acinetobacter baumannii</name>
    <dbReference type="NCBI Taxonomy" id="470"/>
    <lineage>
        <taxon>Bacteria</taxon>
        <taxon>Pseudomonadati</taxon>
        <taxon>Pseudomonadota</taxon>
        <taxon>Gammaproteobacteria</taxon>
        <taxon>Moraxellales</taxon>
        <taxon>Moraxellaceae</taxon>
        <taxon>Acinetobacter</taxon>
        <taxon>Acinetobacter calcoaceticus/baumannii complex</taxon>
    </lineage>
</organism>
<proteinExistence type="predicted"/>
<evidence type="ECO:0000259" key="1">
    <source>
        <dbReference type="Pfam" id="PF07486"/>
    </source>
</evidence>
<comment type="caution">
    <text evidence="2">The sequence shown here is derived from an EMBL/GenBank/DDBJ whole genome shotgun (WGS) entry which is preliminary data.</text>
</comment>
<dbReference type="RefSeq" id="WP_000604171.1">
    <property type="nucleotide sequence ID" value="NZ_CP031445.1"/>
</dbReference>